<dbReference type="InterPro" id="IPR017937">
    <property type="entry name" value="Thioredoxin_CS"/>
</dbReference>
<evidence type="ECO:0000313" key="10">
    <source>
        <dbReference type="EMBL" id="KXJ96197.1"/>
    </source>
</evidence>
<evidence type="ECO:0000256" key="7">
    <source>
        <dbReference type="SAM" id="MobiDB-lite"/>
    </source>
</evidence>
<reference evidence="11" key="1">
    <citation type="submission" date="2016-02" db="EMBL/GenBank/DDBJ databases">
        <title>Draft genome sequence of Microdochium bolleyi, a fungal endophyte of beachgrass.</title>
        <authorList>
            <consortium name="DOE Joint Genome Institute"/>
            <person name="David A.S."/>
            <person name="May G."/>
            <person name="Haridas S."/>
            <person name="Lim J."/>
            <person name="Wang M."/>
            <person name="Labutti K."/>
            <person name="Lipzen A."/>
            <person name="Barry K."/>
            <person name="Grigoriev I.V."/>
        </authorList>
    </citation>
    <scope>NUCLEOTIDE SEQUENCE [LARGE SCALE GENOMIC DNA]</scope>
    <source>
        <strain evidence="11">J235TASD1</strain>
    </source>
</reference>
<dbReference type="STRING" id="196109.A0A136JGB0"/>
<evidence type="ECO:0000259" key="9">
    <source>
        <dbReference type="PROSITE" id="PS51352"/>
    </source>
</evidence>
<dbReference type="InterPro" id="IPR057305">
    <property type="entry name" value="Thioredox_PDIA6_C"/>
</dbReference>
<dbReference type="Gene3D" id="3.40.30.10">
    <property type="entry name" value="Glutaredoxin"/>
    <property type="match status" value="2"/>
</dbReference>
<dbReference type="GO" id="GO:0034976">
    <property type="term" value="P:response to endoplasmic reticulum stress"/>
    <property type="evidence" value="ECO:0007669"/>
    <property type="project" value="TreeGrafter"/>
</dbReference>
<dbReference type="GO" id="GO:0015035">
    <property type="term" value="F:protein-disulfide reductase activity"/>
    <property type="evidence" value="ECO:0007669"/>
    <property type="project" value="TreeGrafter"/>
</dbReference>
<keyword evidence="11" id="KW-1185">Reference proteome</keyword>
<comment type="subcellular location">
    <subcellularLocation>
        <location evidence="2">Endoplasmic reticulum lumen</location>
    </subcellularLocation>
</comment>
<dbReference type="PANTHER" id="PTHR45815">
    <property type="entry name" value="PROTEIN DISULFIDE-ISOMERASE A6"/>
    <property type="match status" value="1"/>
</dbReference>
<dbReference type="GO" id="GO:0003756">
    <property type="term" value="F:protein disulfide isomerase activity"/>
    <property type="evidence" value="ECO:0007669"/>
    <property type="project" value="UniProtKB-EC"/>
</dbReference>
<evidence type="ECO:0000256" key="4">
    <source>
        <dbReference type="ARBA" id="ARBA00023157"/>
    </source>
</evidence>
<feature type="region of interest" description="Disordered" evidence="7">
    <location>
        <begin position="431"/>
        <end position="450"/>
    </location>
</feature>
<dbReference type="CDD" id="cd02981">
    <property type="entry name" value="PDI_b_family"/>
    <property type="match status" value="1"/>
</dbReference>
<dbReference type="Pfam" id="PF00085">
    <property type="entry name" value="Thioredoxin"/>
    <property type="match status" value="1"/>
</dbReference>
<dbReference type="Pfam" id="PF24541">
    <property type="entry name" value="Thioredox_PDIA6_C"/>
    <property type="match status" value="1"/>
</dbReference>
<accession>A0A136JGB0</accession>
<comment type="catalytic activity">
    <reaction evidence="1">
        <text>Catalyzes the rearrangement of -S-S- bonds in proteins.</text>
        <dbReference type="EC" id="5.3.4.1"/>
    </reaction>
</comment>
<feature type="signal peptide" evidence="8">
    <location>
        <begin position="1"/>
        <end position="25"/>
    </location>
</feature>
<evidence type="ECO:0000313" key="11">
    <source>
        <dbReference type="Proteomes" id="UP000070501"/>
    </source>
</evidence>
<feature type="compositionally biased region" description="Low complexity" evidence="7">
    <location>
        <begin position="278"/>
        <end position="292"/>
    </location>
</feature>
<dbReference type="InterPro" id="IPR036249">
    <property type="entry name" value="Thioredoxin-like_sf"/>
</dbReference>
<organism evidence="10 11">
    <name type="scientific">Microdochium bolleyi</name>
    <dbReference type="NCBI Taxonomy" id="196109"/>
    <lineage>
        <taxon>Eukaryota</taxon>
        <taxon>Fungi</taxon>
        <taxon>Dikarya</taxon>
        <taxon>Ascomycota</taxon>
        <taxon>Pezizomycotina</taxon>
        <taxon>Sordariomycetes</taxon>
        <taxon>Xylariomycetidae</taxon>
        <taxon>Xylariales</taxon>
        <taxon>Microdochiaceae</taxon>
        <taxon>Microdochium</taxon>
    </lineage>
</organism>
<evidence type="ECO:0000256" key="5">
    <source>
        <dbReference type="ARBA" id="ARBA00023235"/>
    </source>
</evidence>
<keyword evidence="4" id="KW-1015">Disulfide bond</keyword>
<evidence type="ECO:0000256" key="6">
    <source>
        <dbReference type="ARBA" id="ARBA00023284"/>
    </source>
</evidence>
<keyword evidence="5" id="KW-0413">Isomerase</keyword>
<evidence type="ECO:0000256" key="1">
    <source>
        <dbReference type="ARBA" id="ARBA00001182"/>
    </source>
</evidence>
<dbReference type="PROSITE" id="PS00194">
    <property type="entry name" value="THIOREDOXIN_1"/>
    <property type="match status" value="1"/>
</dbReference>
<dbReference type="EMBL" id="KQ964246">
    <property type="protein sequence ID" value="KXJ96197.1"/>
    <property type="molecule type" value="Genomic_DNA"/>
</dbReference>
<dbReference type="CDD" id="cd03002">
    <property type="entry name" value="PDI_a_MPD1_like"/>
    <property type="match status" value="1"/>
</dbReference>
<name>A0A136JGB0_9PEZI</name>
<evidence type="ECO:0000256" key="8">
    <source>
        <dbReference type="SAM" id="SignalP"/>
    </source>
</evidence>
<dbReference type="InParanoid" id="A0A136JGB0"/>
<feature type="region of interest" description="Disordered" evidence="7">
    <location>
        <begin position="244"/>
        <end position="292"/>
    </location>
</feature>
<feature type="domain" description="Thioredoxin" evidence="9">
    <location>
        <begin position="9"/>
        <end position="146"/>
    </location>
</feature>
<dbReference type="PRINTS" id="PR00421">
    <property type="entry name" value="THIOREDOXIN"/>
</dbReference>
<feature type="compositionally biased region" description="Basic and acidic residues" evidence="7">
    <location>
        <begin position="264"/>
        <end position="277"/>
    </location>
</feature>
<feature type="region of interest" description="Disordered" evidence="7">
    <location>
        <begin position="464"/>
        <end position="492"/>
    </location>
</feature>
<dbReference type="AlphaFoldDB" id="A0A136JGB0"/>
<dbReference type="EC" id="5.3.4.1" evidence="3"/>
<dbReference type="InterPro" id="IPR013766">
    <property type="entry name" value="Thioredoxin_domain"/>
</dbReference>
<evidence type="ECO:0000256" key="2">
    <source>
        <dbReference type="ARBA" id="ARBA00004319"/>
    </source>
</evidence>
<dbReference type="GO" id="GO:0005788">
    <property type="term" value="C:endoplasmic reticulum lumen"/>
    <property type="evidence" value="ECO:0007669"/>
    <property type="project" value="UniProtKB-SubCell"/>
</dbReference>
<sequence length="492" mass="52915">MPNVNAANLAVAATALLAALPGAHAGLYAKNSPVVQLSAKNYDQLIAQSNHTSIVEFYAPWCGHCKNLQPAYEKAAKHLEGIAKVAAIDCDADENKSFCGSMGVQGFPTLKTVRPGKGKGGKPIVEDYNGQRTAKAIVDAVSDKINNHVTRITDKDFLKFLAKDDKPKAVLFTEKGTTSSLLKSIAIDFLDVIHIAQARNKETEINEKFNVQKYPTLVLLNPESSEPLVYDGEMKKAPLVKFLSQAGQPNPDPPIKAGKKAPKDKKPSSSKEAKKSSSTEAAAEPSEAPVAEKPAEVVVPALPVLETIDLTSKCLNTKSKTCILAFVPSAHSGATDEVLDVMSKIAHKFSSQNKNLFPFYEVDINANSEVLTTLGLQGNVLILAVNGKRNWWRQYEGELNIPSVEAWVDAIRLNEGQRYKFPEGFIGADAAAAGSSSSTPTKAASETPTETVVIHVEENVDVQIEPETEQEPSLAGTIHAQPTAEESAHDEL</sequence>
<dbReference type="Proteomes" id="UP000070501">
    <property type="component" value="Unassembled WGS sequence"/>
</dbReference>
<keyword evidence="8" id="KW-0732">Signal</keyword>
<keyword evidence="6" id="KW-0676">Redox-active center</keyword>
<dbReference type="SUPFAM" id="SSF52833">
    <property type="entry name" value="Thioredoxin-like"/>
    <property type="match status" value="3"/>
</dbReference>
<protein>
    <recommendedName>
        <fullName evidence="3">protein disulfide-isomerase</fullName>
        <ecNumber evidence="3">5.3.4.1</ecNumber>
    </recommendedName>
</protein>
<feature type="chain" id="PRO_5007293812" description="protein disulfide-isomerase" evidence="8">
    <location>
        <begin position="26"/>
        <end position="492"/>
    </location>
</feature>
<gene>
    <name evidence="10" type="ORF">Micbo1qcDRAFT_231288</name>
</gene>
<dbReference type="OrthoDB" id="10264505at2759"/>
<dbReference type="PROSITE" id="PS51352">
    <property type="entry name" value="THIOREDOXIN_2"/>
    <property type="match status" value="1"/>
</dbReference>
<dbReference type="PANTHER" id="PTHR45815:SF3">
    <property type="entry name" value="PROTEIN DISULFIDE-ISOMERASE A6"/>
    <property type="match status" value="1"/>
</dbReference>
<evidence type="ECO:0000256" key="3">
    <source>
        <dbReference type="ARBA" id="ARBA00012723"/>
    </source>
</evidence>
<proteinExistence type="predicted"/>